<dbReference type="STRING" id="2018661.A0A2A2J5T1"/>
<dbReference type="OrthoDB" id="5869583at2759"/>
<dbReference type="SUPFAM" id="SSF56436">
    <property type="entry name" value="C-type lectin-like"/>
    <property type="match status" value="1"/>
</dbReference>
<dbReference type="PROSITE" id="PS50234">
    <property type="entry name" value="VWFA"/>
    <property type="match status" value="1"/>
</dbReference>
<dbReference type="PANTHER" id="PTHR31024">
    <property type="entry name" value="C-TYPE LECTIN"/>
    <property type="match status" value="1"/>
</dbReference>
<evidence type="ECO:0000259" key="1">
    <source>
        <dbReference type="PROSITE" id="PS50234"/>
    </source>
</evidence>
<dbReference type="CDD" id="cd00037">
    <property type="entry name" value="CLECT"/>
    <property type="match status" value="1"/>
</dbReference>
<protein>
    <recommendedName>
        <fullName evidence="1">VWFA domain-containing protein</fullName>
    </recommendedName>
</protein>
<reference evidence="2 3" key="1">
    <citation type="journal article" date="2017" name="Curr. Biol.">
        <title>Genome architecture and evolution of a unichromosomal asexual nematode.</title>
        <authorList>
            <person name="Fradin H."/>
            <person name="Zegar C."/>
            <person name="Gutwein M."/>
            <person name="Lucas J."/>
            <person name="Kovtun M."/>
            <person name="Corcoran D."/>
            <person name="Baugh L.R."/>
            <person name="Kiontke K."/>
            <person name="Gunsalus K."/>
            <person name="Fitch D.H."/>
            <person name="Piano F."/>
        </authorList>
    </citation>
    <scope>NUCLEOTIDE SEQUENCE [LARGE SCALE GENOMIC DNA]</scope>
    <source>
        <strain evidence="2">PF1309</strain>
    </source>
</reference>
<dbReference type="InterPro" id="IPR002035">
    <property type="entry name" value="VWF_A"/>
</dbReference>
<proteinExistence type="predicted"/>
<dbReference type="Gene3D" id="3.40.50.410">
    <property type="entry name" value="von Willebrand factor, type A domain"/>
    <property type="match status" value="2"/>
</dbReference>
<organism evidence="2 3">
    <name type="scientific">Diploscapter pachys</name>
    <dbReference type="NCBI Taxonomy" id="2018661"/>
    <lineage>
        <taxon>Eukaryota</taxon>
        <taxon>Metazoa</taxon>
        <taxon>Ecdysozoa</taxon>
        <taxon>Nematoda</taxon>
        <taxon>Chromadorea</taxon>
        <taxon>Rhabditida</taxon>
        <taxon>Rhabditina</taxon>
        <taxon>Rhabditomorpha</taxon>
        <taxon>Rhabditoidea</taxon>
        <taxon>Rhabditidae</taxon>
        <taxon>Diploscapter</taxon>
    </lineage>
</organism>
<keyword evidence="3" id="KW-1185">Reference proteome</keyword>
<accession>A0A2A2J5T1</accession>
<dbReference type="InterPro" id="IPR016186">
    <property type="entry name" value="C-type_lectin-like/link_sf"/>
</dbReference>
<dbReference type="Proteomes" id="UP000218231">
    <property type="component" value="Unassembled WGS sequence"/>
</dbReference>
<dbReference type="SMART" id="SM00327">
    <property type="entry name" value="VWA"/>
    <property type="match status" value="1"/>
</dbReference>
<name>A0A2A2J5T1_9BILA</name>
<sequence length="332" mass="36693">MSNLWLDIVVAIDNSRNMDEEILFEVDANIATVFAQSNITQVLGQTTRVGIVTYGQTAVVVLGQTTRVGIVTYGQTAVVNYNLTAFNDTGTFMNAIFDVTKNFTTDTSYIYTGLATALTVLHDGRVNGKRDNVQQAIILYASHYVIQEQEEDPVQFAQQIKEDGIGIITVAFNQFGDGDVLAELAKLATPGMAFNDIDTDLVGEIQGGLCQLNCFCPTGWAQYTSQFVLVSARRFGLCLQPSDQDAMWTAAKIGCQNLDNSAYLVSEFDRAKHNFTYHFFNNMAGIPGPYIYHIGLSWDASSQQWMWEQPVNQPKIPLTNSSYAPWNPGISL</sequence>
<evidence type="ECO:0000313" key="3">
    <source>
        <dbReference type="Proteomes" id="UP000218231"/>
    </source>
</evidence>
<dbReference type="Gene3D" id="3.10.100.10">
    <property type="entry name" value="Mannose-Binding Protein A, subunit A"/>
    <property type="match status" value="1"/>
</dbReference>
<comment type="caution">
    <text evidence="2">The sequence shown here is derived from an EMBL/GenBank/DDBJ whole genome shotgun (WGS) entry which is preliminary data.</text>
</comment>
<dbReference type="InterPro" id="IPR016187">
    <property type="entry name" value="CTDL_fold"/>
</dbReference>
<dbReference type="InterPro" id="IPR036465">
    <property type="entry name" value="vWFA_dom_sf"/>
</dbReference>
<dbReference type="PANTHER" id="PTHR31024:SF3">
    <property type="entry name" value="C-TYPE LECTIN-RELATED"/>
    <property type="match status" value="1"/>
</dbReference>
<dbReference type="AlphaFoldDB" id="A0A2A2J5T1"/>
<dbReference type="Pfam" id="PF00092">
    <property type="entry name" value="VWA"/>
    <property type="match status" value="1"/>
</dbReference>
<feature type="domain" description="VWFA" evidence="1">
    <location>
        <begin position="7"/>
        <end position="209"/>
    </location>
</feature>
<gene>
    <name evidence="2" type="ORF">WR25_26161</name>
</gene>
<dbReference type="SUPFAM" id="SSF53300">
    <property type="entry name" value="vWA-like"/>
    <property type="match status" value="2"/>
</dbReference>
<dbReference type="GO" id="GO:0045087">
    <property type="term" value="P:innate immune response"/>
    <property type="evidence" value="ECO:0007669"/>
    <property type="project" value="TreeGrafter"/>
</dbReference>
<evidence type="ECO:0000313" key="2">
    <source>
        <dbReference type="EMBL" id="PAV57140.1"/>
    </source>
</evidence>
<dbReference type="EMBL" id="LIAE01010657">
    <property type="protein sequence ID" value="PAV57140.1"/>
    <property type="molecule type" value="Genomic_DNA"/>
</dbReference>